<dbReference type="Gene3D" id="3.30.1780.10">
    <property type="entry name" value="ornithine cyclodeaminase, domain 1"/>
    <property type="match status" value="1"/>
</dbReference>
<dbReference type="PANTHER" id="PTHR13812">
    <property type="entry name" value="KETIMINE REDUCTASE MU-CRYSTALLIN"/>
    <property type="match status" value="1"/>
</dbReference>
<gene>
    <name evidence="2" type="ORF">GCM10017044_15200</name>
</gene>
<dbReference type="AlphaFoldDB" id="A0A919AR31"/>
<dbReference type="SUPFAM" id="SSF51735">
    <property type="entry name" value="NAD(P)-binding Rossmann-fold domains"/>
    <property type="match status" value="1"/>
</dbReference>
<dbReference type="RefSeq" id="WP_191251432.1">
    <property type="nucleotide sequence ID" value="NZ_BNCI01000001.1"/>
</dbReference>
<evidence type="ECO:0000313" key="2">
    <source>
        <dbReference type="EMBL" id="GHF21207.1"/>
    </source>
</evidence>
<dbReference type="GO" id="GO:0016491">
    <property type="term" value="F:oxidoreductase activity"/>
    <property type="evidence" value="ECO:0007669"/>
    <property type="project" value="UniProtKB-ARBA"/>
</dbReference>
<accession>A0A919AR31</accession>
<dbReference type="NCBIfam" id="NF004793">
    <property type="entry name" value="PRK06141.1"/>
    <property type="match status" value="1"/>
</dbReference>
<evidence type="ECO:0000256" key="1">
    <source>
        <dbReference type="ARBA" id="ARBA00008903"/>
    </source>
</evidence>
<dbReference type="PIRSF" id="PIRSF001439">
    <property type="entry name" value="CryM"/>
    <property type="match status" value="1"/>
</dbReference>
<dbReference type="InterPro" id="IPR003462">
    <property type="entry name" value="ODC_Mu_crystall"/>
</dbReference>
<dbReference type="Proteomes" id="UP000630923">
    <property type="component" value="Unassembled WGS sequence"/>
</dbReference>
<dbReference type="InterPro" id="IPR023401">
    <property type="entry name" value="ODC_N"/>
</dbReference>
<reference evidence="2" key="2">
    <citation type="submission" date="2020-09" db="EMBL/GenBank/DDBJ databases">
        <authorList>
            <person name="Sun Q."/>
            <person name="Kim S."/>
        </authorList>
    </citation>
    <scope>NUCLEOTIDE SEQUENCE</scope>
    <source>
        <strain evidence="2">KCTC 42590</strain>
    </source>
</reference>
<proteinExistence type="inferred from homology"/>
<dbReference type="InterPro" id="IPR036291">
    <property type="entry name" value="NAD(P)-bd_dom_sf"/>
</dbReference>
<dbReference type="Gene3D" id="3.40.50.720">
    <property type="entry name" value="NAD(P)-binding Rossmann-like Domain"/>
    <property type="match status" value="1"/>
</dbReference>
<dbReference type="PANTHER" id="PTHR13812:SF19">
    <property type="entry name" value="KETIMINE REDUCTASE MU-CRYSTALLIN"/>
    <property type="match status" value="1"/>
</dbReference>
<comment type="similarity">
    <text evidence="1">Belongs to the ornithine cyclodeaminase/mu-crystallin family.</text>
</comment>
<sequence>MQYIDAKQIEELSPYAVLMDSLDEAFRSDIEVPVRQHYAIDKEDPARTTLLAMPAWEAQDYIGFKLVTVCPLNQDRPSIQGSYILMDSLTGQTLAMMDAPELTARRTACASALASRYLSRETSKTHLIIGTGKLAPYFAEAHRAARPINQTLVYGRNKDKAEATVNVLSAKGMNAAVVDSLETAVKQADIITCVTSSKKAVIDGNWVQAGTHVDLAGAYLPDMRESDDALIKRARLFCDTFAGATKEAGDLRLPLDAGLITLDSIEADLPALARSNAPVRRSDDDITLFKSVGCAHEDYAAAKLIYRSLEDCPPATSRGKIYID</sequence>
<dbReference type="GO" id="GO:0019752">
    <property type="term" value="P:carboxylic acid metabolic process"/>
    <property type="evidence" value="ECO:0007669"/>
    <property type="project" value="UniProtKB-ARBA"/>
</dbReference>
<name>A0A919AR31_9PROT</name>
<reference evidence="2" key="1">
    <citation type="journal article" date="2014" name="Int. J. Syst. Evol. Microbiol.">
        <title>Complete genome sequence of Corynebacterium casei LMG S-19264T (=DSM 44701T), isolated from a smear-ripened cheese.</title>
        <authorList>
            <consortium name="US DOE Joint Genome Institute (JGI-PGF)"/>
            <person name="Walter F."/>
            <person name="Albersmeier A."/>
            <person name="Kalinowski J."/>
            <person name="Ruckert C."/>
        </authorList>
    </citation>
    <scope>NUCLEOTIDE SEQUENCE</scope>
    <source>
        <strain evidence="2">KCTC 42590</strain>
    </source>
</reference>
<dbReference type="EMBL" id="BNCI01000001">
    <property type="protein sequence ID" value="GHF21207.1"/>
    <property type="molecule type" value="Genomic_DNA"/>
</dbReference>
<comment type="caution">
    <text evidence="2">The sequence shown here is derived from an EMBL/GenBank/DDBJ whole genome shotgun (WGS) entry which is preliminary data.</text>
</comment>
<evidence type="ECO:0000313" key="3">
    <source>
        <dbReference type="Proteomes" id="UP000630923"/>
    </source>
</evidence>
<dbReference type="GO" id="GO:0005737">
    <property type="term" value="C:cytoplasm"/>
    <property type="evidence" value="ECO:0007669"/>
    <property type="project" value="TreeGrafter"/>
</dbReference>
<protein>
    <submittedName>
        <fullName evidence="2">Ornithine cyclodeaminase</fullName>
    </submittedName>
</protein>
<keyword evidence="3" id="KW-1185">Reference proteome</keyword>
<organism evidence="2 3">
    <name type="scientific">Kordiimonas sediminis</name>
    <dbReference type="NCBI Taxonomy" id="1735581"/>
    <lineage>
        <taxon>Bacteria</taxon>
        <taxon>Pseudomonadati</taxon>
        <taxon>Pseudomonadota</taxon>
        <taxon>Alphaproteobacteria</taxon>
        <taxon>Kordiimonadales</taxon>
        <taxon>Kordiimonadaceae</taxon>
        <taxon>Kordiimonas</taxon>
    </lineage>
</organism>
<dbReference type="FunFam" id="3.40.50.720:FF:000311">
    <property type="entry name" value="Ornithine cyclodeaminase"/>
    <property type="match status" value="1"/>
</dbReference>
<dbReference type="Pfam" id="PF02423">
    <property type="entry name" value="OCD_Mu_crystall"/>
    <property type="match status" value="1"/>
</dbReference>